<keyword evidence="4 7" id="KW-0812">Transmembrane</keyword>
<dbReference type="Pfam" id="PF01773">
    <property type="entry name" value="Nucleos_tra2_N"/>
    <property type="match status" value="1"/>
</dbReference>
<dbReference type="GO" id="GO:0005886">
    <property type="term" value="C:plasma membrane"/>
    <property type="evidence" value="ECO:0007669"/>
    <property type="project" value="UniProtKB-SubCell"/>
</dbReference>
<accession>A0A382HE99</accession>
<feature type="transmembrane region" description="Helical" evidence="7">
    <location>
        <begin position="267"/>
        <end position="289"/>
    </location>
</feature>
<name>A0A382HE99_9ZZZZ</name>
<reference evidence="11" key="1">
    <citation type="submission" date="2018-05" db="EMBL/GenBank/DDBJ databases">
        <authorList>
            <person name="Lanie J.A."/>
            <person name="Ng W.-L."/>
            <person name="Kazmierczak K.M."/>
            <person name="Andrzejewski T.M."/>
            <person name="Davidsen T.M."/>
            <person name="Wayne K.J."/>
            <person name="Tettelin H."/>
            <person name="Glass J.I."/>
            <person name="Rusch D."/>
            <person name="Podicherti R."/>
            <person name="Tsui H.-C.T."/>
            <person name="Winkler M.E."/>
        </authorList>
    </citation>
    <scope>NUCLEOTIDE SEQUENCE</scope>
</reference>
<evidence type="ECO:0000259" key="8">
    <source>
        <dbReference type="Pfam" id="PF01773"/>
    </source>
</evidence>
<dbReference type="EMBL" id="UINC01060759">
    <property type="protein sequence ID" value="SVB85606.1"/>
    <property type="molecule type" value="Genomic_DNA"/>
</dbReference>
<dbReference type="InterPro" id="IPR011642">
    <property type="entry name" value="Gate_dom"/>
</dbReference>
<evidence type="ECO:0000313" key="11">
    <source>
        <dbReference type="EMBL" id="SVB85606.1"/>
    </source>
</evidence>
<dbReference type="InterPro" id="IPR011657">
    <property type="entry name" value="CNT_C_dom"/>
</dbReference>
<gene>
    <name evidence="11" type="ORF">METZ01_LOCUS238460</name>
</gene>
<feature type="domain" description="Nucleoside transporter/FeoB GTPase Gate" evidence="10">
    <location>
        <begin position="108"/>
        <end position="201"/>
    </location>
</feature>
<sequence length="418" mass="44552">VELKLISLLGIVSFLGLAWAMSSNRRQVQWRVVAWGMGLQLLIGFVVFQTPLGQGVFEAANVAIAKLNEFAKEGAKLVFGVLVDQEKIEEVFGLEKGKGVIFAIAISATIIFVSALSSLLYHWRVLQWVVAGIAWVMRRTMRTSGSETLATAANVFMGQTEAPLVVKPYLGGMTRSELMALMVGGMATIAGGVAAAYVLMGINAGHLLTASILSAPGTLVIAKLMFPETARSETADERCALPESTSANSLDALCQGAADGMRLSINVIAMLIAFIAVVHLANAILAWVISPMGWSVTIQEVIGWLNVPFAWLMSVPPEECVPVGTVLGERVVFNEFVGYLNLSEMIKKEELSERTIAIVTYALCGFANFASVAIQIGGISTLVPERRTDLAKLGLRAMVGGLLACYLTATVAGLLMPG</sequence>
<feature type="non-terminal residue" evidence="11">
    <location>
        <position position="1"/>
    </location>
</feature>
<dbReference type="PANTHER" id="PTHR10590">
    <property type="entry name" value="SODIUM/NUCLEOSIDE COTRANSPORTER"/>
    <property type="match status" value="1"/>
</dbReference>
<dbReference type="AlphaFoldDB" id="A0A382HE99"/>
<evidence type="ECO:0000259" key="9">
    <source>
        <dbReference type="Pfam" id="PF07662"/>
    </source>
</evidence>
<dbReference type="InterPro" id="IPR002668">
    <property type="entry name" value="CNT_N_dom"/>
</dbReference>
<dbReference type="Pfam" id="PF07670">
    <property type="entry name" value="Gate"/>
    <property type="match status" value="1"/>
</dbReference>
<feature type="transmembrane region" description="Helical" evidence="7">
    <location>
        <begin position="178"/>
        <end position="200"/>
    </location>
</feature>
<dbReference type="GO" id="GO:0005337">
    <property type="term" value="F:nucleoside transmembrane transporter activity"/>
    <property type="evidence" value="ECO:0007669"/>
    <property type="project" value="InterPro"/>
</dbReference>
<feature type="domain" description="Concentrative nucleoside transporter N-terminal" evidence="8">
    <location>
        <begin position="9"/>
        <end position="80"/>
    </location>
</feature>
<organism evidence="11">
    <name type="scientific">marine metagenome</name>
    <dbReference type="NCBI Taxonomy" id="408172"/>
    <lineage>
        <taxon>unclassified sequences</taxon>
        <taxon>metagenomes</taxon>
        <taxon>ecological metagenomes</taxon>
    </lineage>
</organism>
<evidence type="ECO:0000259" key="10">
    <source>
        <dbReference type="Pfam" id="PF07670"/>
    </source>
</evidence>
<feature type="transmembrane region" description="Helical" evidence="7">
    <location>
        <begin position="30"/>
        <end position="48"/>
    </location>
</feature>
<dbReference type="PANTHER" id="PTHR10590:SF4">
    <property type="entry name" value="SOLUTE CARRIER FAMILY 28 MEMBER 3"/>
    <property type="match status" value="1"/>
</dbReference>
<keyword evidence="3" id="KW-1003">Cell membrane</keyword>
<evidence type="ECO:0000256" key="3">
    <source>
        <dbReference type="ARBA" id="ARBA00022475"/>
    </source>
</evidence>
<evidence type="ECO:0000256" key="5">
    <source>
        <dbReference type="ARBA" id="ARBA00022989"/>
    </source>
</evidence>
<feature type="domain" description="Concentrative nucleoside transporter C-terminal" evidence="9">
    <location>
        <begin position="206"/>
        <end position="413"/>
    </location>
</feature>
<feature type="transmembrane region" description="Helical" evidence="7">
    <location>
        <begin position="100"/>
        <end position="121"/>
    </location>
</feature>
<comment type="similarity">
    <text evidence="2">Belongs to the concentrative nucleoside transporter (CNT) (TC 2.A.41) family.</text>
</comment>
<comment type="subcellular location">
    <subcellularLocation>
        <location evidence="1">Cell membrane</location>
        <topology evidence="1">Multi-pass membrane protein</topology>
    </subcellularLocation>
</comment>
<proteinExistence type="inferred from homology"/>
<protein>
    <recommendedName>
        <fullName evidence="12">Concentrative nucleoside transporter C-terminal domain-containing protein</fullName>
    </recommendedName>
</protein>
<evidence type="ECO:0000256" key="6">
    <source>
        <dbReference type="ARBA" id="ARBA00023136"/>
    </source>
</evidence>
<evidence type="ECO:0000256" key="1">
    <source>
        <dbReference type="ARBA" id="ARBA00004651"/>
    </source>
</evidence>
<dbReference type="InterPro" id="IPR008276">
    <property type="entry name" value="C_nuclsd_transpt"/>
</dbReference>
<dbReference type="Pfam" id="PF07662">
    <property type="entry name" value="Nucleos_tra2_C"/>
    <property type="match status" value="1"/>
</dbReference>
<evidence type="ECO:0008006" key="12">
    <source>
        <dbReference type="Google" id="ProtNLM"/>
    </source>
</evidence>
<keyword evidence="6 7" id="KW-0472">Membrane</keyword>
<evidence type="ECO:0000256" key="7">
    <source>
        <dbReference type="SAM" id="Phobius"/>
    </source>
</evidence>
<feature type="transmembrane region" description="Helical" evidence="7">
    <location>
        <begin position="355"/>
        <end position="377"/>
    </location>
</feature>
<feature type="transmembrane region" description="Helical" evidence="7">
    <location>
        <begin position="397"/>
        <end position="416"/>
    </location>
</feature>
<dbReference type="GO" id="GO:0015293">
    <property type="term" value="F:symporter activity"/>
    <property type="evidence" value="ECO:0007669"/>
    <property type="project" value="TreeGrafter"/>
</dbReference>
<evidence type="ECO:0000256" key="2">
    <source>
        <dbReference type="ARBA" id="ARBA00009033"/>
    </source>
</evidence>
<keyword evidence="5 7" id="KW-1133">Transmembrane helix</keyword>
<evidence type="ECO:0000256" key="4">
    <source>
        <dbReference type="ARBA" id="ARBA00022692"/>
    </source>
</evidence>